<feature type="chain" id="PRO_5039362883" evidence="1">
    <location>
        <begin position="20"/>
        <end position="306"/>
    </location>
</feature>
<feature type="domain" description="ABC-type glycine betaine transport system substrate-binding" evidence="2">
    <location>
        <begin position="29"/>
        <end position="294"/>
    </location>
</feature>
<dbReference type="CDD" id="cd13608">
    <property type="entry name" value="PBP2_OpuCC_like"/>
    <property type="match status" value="1"/>
</dbReference>
<feature type="signal peptide" evidence="1">
    <location>
        <begin position="1"/>
        <end position="19"/>
    </location>
</feature>
<dbReference type="EMBL" id="CP014806">
    <property type="protein sequence ID" value="AMW99130.1"/>
    <property type="molecule type" value="Genomic_DNA"/>
</dbReference>
<dbReference type="AlphaFoldDB" id="A0A143HCF1"/>
<dbReference type="GO" id="GO:0043190">
    <property type="term" value="C:ATP-binding cassette (ABC) transporter complex"/>
    <property type="evidence" value="ECO:0007669"/>
    <property type="project" value="InterPro"/>
</dbReference>
<evidence type="ECO:0000256" key="1">
    <source>
        <dbReference type="SAM" id="SignalP"/>
    </source>
</evidence>
<dbReference type="KEGG" id="rst:ATY39_06455"/>
<dbReference type="InterPro" id="IPR007210">
    <property type="entry name" value="ABC_Gly_betaine_transp_sub-bd"/>
</dbReference>
<name>A0A143HCF1_9BACL</name>
<dbReference type="Pfam" id="PF04069">
    <property type="entry name" value="OpuAC"/>
    <property type="match status" value="1"/>
</dbReference>
<sequence length="306" mass="34434">MKQWLKGIVAILLVFTITACNKSNQDVDEIKVASMVTTESQIMGNMLKQLIEHDTNEKVELINNLGSSVVAHQAMENGDANISAVRYTGTDLTGVLQAEPLKNPQKALTFVQDRFDKKYNQTFFDSYGFANTYAFMVTRKTAKQYHLKKVSDLKKVASKLQAGVDTSWMNRPGDGYKAFVKEYGFDFKDVFPMQIGLVYDAVSAGKMDVVLGYTTDGRIASYDLVILEDDLHFFPPYDASPFATNELLEKKPKVRKSIEKLIGKISTKQMQKLNYEADNNLIEPAVVAEKFLEEHNYFDEKGGDGQ</sequence>
<dbReference type="RefSeq" id="WP_066787480.1">
    <property type="nucleotide sequence ID" value="NZ_CP014806.1"/>
</dbReference>
<dbReference type="STRING" id="241244.ATY39_06455"/>
<evidence type="ECO:0000313" key="3">
    <source>
        <dbReference type="EMBL" id="AMW99130.1"/>
    </source>
</evidence>
<keyword evidence="4" id="KW-1185">Reference proteome</keyword>
<organism evidence="3 4">
    <name type="scientific">Rummeliibacillus stabekisii</name>
    <dbReference type="NCBI Taxonomy" id="241244"/>
    <lineage>
        <taxon>Bacteria</taxon>
        <taxon>Bacillati</taxon>
        <taxon>Bacillota</taxon>
        <taxon>Bacilli</taxon>
        <taxon>Bacillales</taxon>
        <taxon>Caryophanaceae</taxon>
        <taxon>Rummeliibacillus</taxon>
    </lineage>
</organism>
<dbReference type="Gene3D" id="3.40.190.120">
    <property type="entry name" value="Osmoprotection protein (prox), domain 2"/>
    <property type="match status" value="1"/>
</dbReference>
<reference evidence="3 4" key="1">
    <citation type="journal article" date="2016" name="Genome Announc.">
        <title>Whole-Genome Sequence of Rummeliibacillus stabekisii Strain PP9 Isolated from Antarctic Soil.</title>
        <authorList>
            <person name="da Mota F.F."/>
            <person name="Vollu R.E."/>
            <person name="Jurelevicius D."/>
            <person name="Seldin L."/>
        </authorList>
    </citation>
    <scope>NUCLEOTIDE SEQUENCE [LARGE SCALE GENOMIC DNA]</scope>
    <source>
        <strain evidence="3 4">PP9</strain>
    </source>
</reference>
<dbReference type="Gene3D" id="3.40.190.10">
    <property type="entry name" value="Periplasmic binding protein-like II"/>
    <property type="match status" value="1"/>
</dbReference>
<proteinExistence type="predicted"/>
<reference evidence="4" key="2">
    <citation type="submission" date="2016-03" db="EMBL/GenBank/DDBJ databases">
        <authorList>
            <person name="Ploux O."/>
        </authorList>
    </citation>
    <scope>NUCLEOTIDE SEQUENCE [LARGE SCALE GENOMIC DNA]</scope>
    <source>
        <strain evidence="4">PP9</strain>
    </source>
</reference>
<keyword evidence="1" id="KW-0732">Signal</keyword>
<dbReference type="OrthoDB" id="9801163at2"/>
<evidence type="ECO:0000313" key="4">
    <source>
        <dbReference type="Proteomes" id="UP000076021"/>
    </source>
</evidence>
<dbReference type="Proteomes" id="UP000076021">
    <property type="component" value="Chromosome"/>
</dbReference>
<accession>A0A143HCF1</accession>
<dbReference type="SUPFAM" id="SSF53850">
    <property type="entry name" value="Periplasmic binding protein-like II"/>
    <property type="match status" value="1"/>
</dbReference>
<evidence type="ECO:0000259" key="2">
    <source>
        <dbReference type="Pfam" id="PF04069"/>
    </source>
</evidence>
<gene>
    <name evidence="3" type="ORF">ATY39_06455</name>
</gene>
<dbReference type="PROSITE" id="PS51257">
    <property type="entry name" value="PROKAR_LIPOPROTEIN"/>
    <property type="match status" value="1"/>
</dbReference>
<dbReference type="GO" id="GO:0022857">
    <property type="term" value="F:transmembrane transporter activity"/>
    <property type="evidence" value="ECO:0007669"/>
    <property type="project" value="InterPro"/>
</dbReference>
<protein>
    <submittedName>
        <fullName evidence="3">Glycine/betaine ABC transporter substrate-binding protein</fullName>
    </submittedName>
</protein>